<dbReference type="Gene3D" id="2.60.270.60">
    <property type="match status" value="1"/>
</dbReference>
<evidence type="ECO:0000313" key="3">
    <source>
        <dbReference type="Proteomes" id="UP000184330"/>
    </source>
</evidence>
<dbReference type="OrthoDB" id="1681166at2759"/>
<feature type="compositionally biased region" description="Basic and acidic residues" evidence="1">
    <location>
        <begin position="213"/>
        <end position="235"/>
    </location>
</feature>
<organism evidence="2 3">
    <name type="scientific">Phialocephala subalpina</name>
    <dbReference type="NCBI Taxonomy" id="576137"/>
    <lineage>
        <taxon>Eukaryota</taxon>
        <taxon>Fungi</taxon>
        <taxon>Dikarya</taxon>
        <taxon>Ascomycota</taxon>
        <taxon>Pezizomycotina</taxon>
        <taxon>Leotiomycetes</taxon>
        <taxon>Helotiales</taxon>
        <taxon>Mollisiaceae</taxon>
        <taxon>Phialocephala</taxon>
        <taxon>Phialocephala fortinii species complex</taxon>
    </lineage>
</organism>
<feature type="compositionally biased region" description="Low complexity" evidence="1">
    <location>
        <begin position="191"/>
        <end position="201"/>
    </location>
</feature>
<evidence type="ECO:0000256" key="1">
    <source>
        <dbReference type="SAM" id="MobiDB-lite"/>
    </source>
</evidence>
<feature type="compositionally biased region" description="Polar residues" evidence="1">
    <location>
        <begin position="345"/>
        <end position="359"/>
    </location>
</feature>
<feature type="compositionally biased region" description="Pro residues" evidence="1">
    <location>
        <begin position="1"/>
        <end position="21"/>
    </location>
</feature>
<name>A0A1L7WSQ5_9HELO</name>
<dbReference type="AlphaFoldDB" id="A0A1L7WSQ5"/>
<proteinExistence type="predicted"/>
<feature type="region of interest" description="Disordered" evidence="1">
    <location>
        <begin position="264"/>
        <end position="319"/>
    </location>
</feature>
<evidence type="ECO:0000313" key="2">
    <source>
        <dbReference type="EMBL" id="CZR55793.1"/>
    </source>
</evidence>
<feature type="region of interest" description="Disordered" evidence="1">
    <location>
        <begin position="345"/>
        <end position="386"/>
    </location>
</feature>
<feature type="compositionally biased region" description="Basic and acidic residues" evidence="1">
    <location>
        <begin position="179"/>
        <end position="188"/>
    </location>
</feature>
<feature type="compositionally biased region" description="Gly residues" evidence="1">
    <location>
        <begin position="364"/>
        <end position="376"/>
    </location>
</feature>
<accession>A0A1L7WSQ5</accession>
<feature type="compositionally biased region" description="Polar residues" evidence="1">
    <location>
        <begin position="83"/>
        <end position="111"/>
    </location>
</feature>
<reference evidence="2 3" key="1">
    <citation type="submission" date="2016-03" db="EMBL/GenBank/DDBJ databases">
        <authorList>
            <person name="Ploux O."/>
        </authorList>
    </citation>
    <scope>NUCLEOTIDE SEQUENCE [LARGE SCALE GENOMIC DNA]</scope>
    <source>
        <strain evidence="2 3">UAMH 11012</strain>
    </source>
</reference>
<dbReference type="STRING" id="576137.A0A1L7WSQ5"/>
<feature type="compositionally biased region" description="Polar residues" evidence="1">
    <location>
        <begin position="22"/>
        <end position="31"/>
    </location>
</feature>
<dbReference type="EMBL" id="FJOG01000007">
    <property type="protein sequence ID" value="CZR55793.1"/>
    <property type="molecule type" value="Genomic_DNA"/>
</dbReference>
<gene>
    <name evidence="2" type="ORF">PAC_05681</name>
</gene>
<protein>
    <submittedName>
        <fullName evidence="2">Uncharacterized protein</fullName>
    </submittedName>
</protein>
<feature type="region of interest" description="Disordered" evidence="1">
    <location>
        <begin position="166"/>
        <end position="251"/>
    </location>
</feature>
<keyword evidence="3" id="KW-1185">Reference proteome</keyword>
<feature type="region of interest" description="Disordered" evidence="1">
    <location>
        <begin position="1"/>
        <end position="118"/>
    </location>
</feature>
<sequence length="386" mass="41696">MSNPAPSIPTFPPPGKDPPPASTSANENTSPFPDLLPVDRAIEFSPHPPPHSPTSTSKEKDKASKPPPTRPTITTQAPTQPPSRESTFHGSNLPSTFNSHNTDGYSISSYLPTEEKPRPEFKEFFTLVNDVKEKEGETGTFHPSRIHYVFSDDDASEVLSAALLRTLEQQNNPQSQHQQLEDSKEAIRAESTATSSSSSATFKTHAHKHSKKNSGDKLKKEKEKENKREREERIIIVDVNENGDGVRSVSSLSKDWQVLGASIDNAPTWDGADDSDPSSRNPSGGLMLRIEGASIDPSSFPDEKSKGMGESGRASGTIGEEEMQNLLEGFDRKMAVLRRVVGQHEQQIQAHTQHGGSTLRQREGSGGSAVTGGGDGATEILEAGTG</sequence>
<dbReference type="Proteomes" id="UP000184330">
    <property type="component" value="Unassembled WGS sequence"/>
</dbReference>
<feature type="compositionally biased region" description="Low complexity" evidence="1">
    <location>
        <begin position="169"/>
        <end position="178"/>
    </location>
</feature>